<name>A0ABD0M7N0_9CAEN</name>
<evidence type="ECO:0000256" key="1">
    <source>
        <dbReference type="SAM" id="MobiDB-lite"/>
    </source>
</evidence>
<feature type="region of interest" description="Disordered" evidence="1">
    <location>
        <begin position="1"/>
        <end position="26"/>
    </location>
</feature>
<evidence type="ECO:0000313" key="2">
    <source>
        <dbReference type="EMBL" id="KAK7507950.1"/>
    </source>
</evidence>
<feature type="compositionally biased region" description="Low complexity" evidence="1">
    <location>
        <begin position="1"/>
        <end position="15"/>
    </location>
</feature>
<evidence type="ECO:0000313" key="3">
    <source>
        <dbReference type="Proteomes" id="UP001519460"/>
    </source>
</evidence>
<feature type="region of interest" description="Disordered" evidence="1">
    <location>
        <begin position="64"/>
        <end position="102"/>
    </location>
</feature>
<protein>
    <submittedName>
        <fullName evidence="2">Uncharacterized protein</fullName>
    </submittedName>
</protein>
<proteinExistence type="predicted"/>
<accession>A0ABD0M7N0</accession>
<keyword evidence="3" id="KW-1185">Reference proteome</keyword>
<organism evidence="2 3">
    <name type="scientific">Batillaria attramentaria</name>
    <dbReference type="NCBI Taxonomy" id="370345"/>
    <lineage>
        <taxon>Eukaryota</taxon>
        <taxon>Metazoa</taxon>
        <taxon>Spiralia</taxon>
        <taxon>Lophotrochozoa</taxon>
        <taxon>Mollusca</taxon>
        <taxon>Gastropoda</taxon>
        <taxon>Caenogastropoda</taxon>
        <taxon>Sorbeoconcha</taxon>
        <taxon>Cerithioidea</taxon>
        <taxon>Batillariidae</taxon>
        <taxon>Batillaria</taxon>
    </lineage>
</organism>
<feature type="non-terminal residue" evidence="2">
    <location>
        <position position="1"/>
    </location>
</feature>
<dbReference type="Proteomes" id="UP001519460">
    <property type="component" value="Unassembled WGS sequence"/>
</dbReference>
<reference evidence="2 3" key="1">
    <citation type="journal article" date="2023" name="Sci. Data">
        <title>Genome assembly of the Korean intertidal mud-creeper Batillaria attramentaria.</title>
        <authorList>
            <person name="Patra A.K."/>
            <person name="Ho P.T."/>
            <person name="Jun S."/>
            <person name="Lee S.J."/>
            <person name="Kim Y."/>
            <person name="Won Y.J."/>
        </authorList>
    </citation>
    <scope>NUCLEOTIDE SEQUENCE [LARGE SCALE GENOMIC DNA]</scope>
    <source>
        <strain evidence="2">Wonlab-2016</strain>
    </source>
</reference>
<feature type="compositionally biased region" description="Polar residues" evidence="1">
    <location>
        <begin position="76"/>
        <end position="102"/>
    </location>
</feature>
<dbReference type="AlphaFoldDB" id="A0ABD0M7N0"/>
<sequence>SVQPGGARAKLLARGARAESGEPCSLHHLSGPHVILPVLAFKLFTPPPSPSPPPFIHLPPPTPVPSPLISRPPSSGFFNSAPSVQMPEQITSWGSDQGTGSV</sequence>
<comment type="caution">
    <text evidence="2">The sequence shown here is derived from an EMBL/GenBank/DDBJ whole genome shotgun (WGS) entry which is preliminary data.</text>
</comment>
<dbReference type="EMBL" id="JACVVK020000003">
    <property type="protein sequence ID" value="KAK7507950.1"/>
    <property type="molecule type" value="Genomic_DNA"/>
</dbReference>
<gene>
    <name evidence="2" type="ORF">BaRGS_00000915</name>
</gene>